<dbReference type="EMBL" id="AP021879">
    <property type="protein sequence ID" value="BBO87561.1"/>
    <property type="molecule type" value="Genomic_DNA"/>
</dbReference>
<feature type="compositionally biased region" description="Polar residues" evidence="1">
    <location>
        <begin position="199"/>
        <end position="209"/>
    </location>
</feature>
<keyword evidence="3" id="KW-1185">Reference proteome</keyword>
<feature type="compositionally biased region" description="Polar residues" evidence="1">
    <location>
        <begin position="218"/>
        <end position="228"/>
    </location>
</feature>
<accession>A0A5K8A4Z1</accession>
<organism evidence="2 3">
    <name type="scientific">Desulfosarcina ovata subsp. ovata</name>
    <dbReference type="NCBI Taxonomy" id="2752305"/>
    <lineage>
        <taxon>Bacteria</taxon>
        <taxon>Pseudomonadati</taxon>
        <taxon>Thermodesulfobacteriota</taxon>
        <taxon>Desulfobacteria</taxon>
        <taxon>Desulfobacterales</taxon>
        <taxon>Desulfosarcinaceae</taxon>
        <taxon>Desulfosarcina</taxon>
    </lineage>
</organism>
<dbReference type="Gene3D" id="3.90.1530.10">
    <property type="entry name" value="Conserved hypothetical protein from pyrococcus furiosus pfu- 392566-001, ParB domain"/>
    <property type="match status" value="1"/>
</dbReference>
<proteinExistence type="predicted"/>
<evidence type="ECO:0000313" key="2">
    <source>
        <dbReference type="EMBL" id="BBO87561.1"/>
    </source>
</evidence>
<evidence type="ECO:0000313" key="3">
    <source>
        <dbReference type="Proteomes" id="UP000422108"/>
    </source>
</evidence>
<evidence type="ECO:0000256" key="1">
    <source>
        <dbReference type="SAM" id="MobiDB-lite"/>
    </source>
</evidence>
<protein>
    <recommendedName>
        <fullName evidence="4">ParB/Sulfiredoxin domain-containing protein</fullName>
    </recommendedName>
</protein>
<name>A0A5K8A4Z1_9BACT</name>
<sequence>MMKFETQEKVIRIDEIFKDDSIYPREKIDDKRIDFFSDLIGEGTKFPPIKIVEDTSGRYILIDGFHRYSAFIKLKRTEIACDLIDAAPQLWRLLSVGFNSDSSQPLKPGEIKRAIHDAWCKDNVRNKRQIADMVGCSVQWVRKVVKGLAQKEESEKLALARKLKDEENLPVRDIAERIGWSKTKTHRLLSEDSKAENGPENNPADSGRSSKQKPRVASTETPPQTEPSFQDAENVVRNFDRYDHEWEPDQKETLYVFDGIKNNIPVQVISDHINRGPGWVRNTASVLLLFYQNDENRSDQLQDISDALSVNIDRIQSIHWFFIHWPSILPERHSLFQWILSNLPRYRDDRMSQLIRLEHLHWHNDSEDAQGMNSDQDQHCHLSELPDDTLSRLNQISAHFEDLKRYLRNYDIDTALAKDLLERLNLVMILQNRIRDHLCKYI</sequence>
<dbReference type="SUPFAM" id="SSF110849">
    <property type="entry name" value="ParB/Sulfiredoxin"/>
    <property type="match status" value="1"/>
</dbReference>
<evidence type="ECO:0008006" key="4">
    <source>
        <dbReference type="Google" id="ProtNLM"/>
    </source>
</evidence>
<feature type="region of interest" description="Disordered" evidence="1">
    <location>
        <begin position="185"/>
        <end position="229"/>
    </location>
</feature>
<dbReference type="AlphaFoldDB" id="A0A5K8A4Z1"/>
<reference evidence="2 3" key="1">
    <citation type="submission" date="2019-11" db="EMBL/GenBank/DDBJ databases">
        <title>Comparative genomics of hydrocarbon-degrading Desulfosarcina strains.</title>
        <authorList>
            <person name="Watanabe M."/>
            <person name="Kojima H."/>
            <person name="Fukui M."/>
        </authorList>
    </citation>
    <scope>NUCLEOTIDE SEQUENCE [LARGE SCALE GENOMIC DNA]</scope>
    <source>
        <strain evidence="3">oXyS1</strain>
    </source>
</reference>
<feature type="compositionally biased region" description="Basic and acidic residues" evidence="1">
    <location>
        <begin position="188"/>
        <end position="197"/>
    </location>
</feature>
<dbReference type="Proteomes" id="UP000422108">
    <property type="component" value="Chromosome"/>
</dbReference>
<dbReference type="InterPro" id="IPR036086">
    <property type="entry name" value="ParB/Sulfiredoxin_sf"/>
</dbReference>
<gene>
    <name evidence="2" type="ORF">DSCOOX_07410</name>
</gene>